<feature type="transmembrane region" description="Helical" evidence="1">
    <location>
        <begin position="56"/>
        <end position="81"/>
    </location>
</feature>
<organism evidence="2 3">
    <name type="scientific">Roseovarius mucosus DSM 17069</name>
    <dbReference type="NCBI Taxonomy" id="1288298"/>
    <lineage>
        <taxon>Bacteria</taxon>
        <taxon>Pseudomonadati</taxon>
        <taxon>Pseudomonadota</taxon>
        <taxon>Alphaproteobacteria</taxon>
        <taxon>Rhodobacterales</taxon>
        <taxon>Roseobacteraceae</taxon>
        <taxon>Roseovarius</taxon>
    </lineage>
</organism>
<name>A0A0A0HPQ0_9RHOB</name>
<reference evidence="2 3" key="1">
    <citation type="submission" date="2013-01" db="EMBL/GenBank/DDBJ databases">
        <authorList>
            <person name="Fiebig A."/>
            <person name="Goeker M."/>
            <person name="Klenk H.-P.P."/>
        </authorList>
    </citation>
    <scope>NUCLEOTIDE SEQUENCE [LARGE SCALE GENOMIC DNA]</scope>
    <source>
        <strain evidence="2 3">DSM 17069</strain>
    </source>
</reference>
<evidence type="ECO:0000313" key="3">
    <source>
        <dbReference type="Proteomes" id="UP000030021"/>
    </source>
</evidence>
<accession>A0A0A0HPQ0</accession>
<dbReference type="eggNOG" id="ENOG5033JE2">
    <property type="taxonomic scope" value="Bacteria"/>
</dbReference>
<feature type="transmembrane region" description="Helical" evidence="1">
    <location>
        <begin position="29"/>
        <end position="49"/>
    </location>
</feature>
<feature type="transmembrane region" description="Helical" evidence="1">
    <location>
        <begin position="118"/>
        <end position="139"/>
    </location>
</feature>
<protein>
    <submittedName>
        <fullName evidence="2">Uncharacterized protein</fullName>
    </submittedName>
</protein>
<keyword evidence="1" id="KW-0812">Transmembrane</keyword>
<keyword evidence="1" id="KW-0472">Membrane</keyword>
<dbReference type="EMBL" id="AONH01000010">
    <property type="protein sequence ID" value="KGM88048.1"/>
    <property type="molecule type" value="Genomic_DNA"/>
</dbReference>
<sequence length="243" mass="25980">MALIGAVIIALGFVPVPLSDPSLLTATWFERSIAVLPLMPLAVLIVSVASSRRMPIVFAAVLALLFLSAGAVVTIAMMALSGGGTKMVAFHGTALTLACVASILLISTLGQKARAFVLAVYTFPVLVGVWSLAMVPLSYSNAIEVSSGRAFCIGEHSPIARELGSLIGLRGLSFYTTRSGYKIGDSWYFHGLLLVEDDGDTSVYNWSPRHMEFQAVERPQLLIASPFKACAPRGKFLQELDVF</sequence>
<feature type="transmembrane region" description="Helical" evidence="1">
    <location>
        <begin position="87"/>
        <end position="106"/>
    </location>
</feature>
<keyword evidence="1" id="KW-1133">Transmembrane helix</keyword>
<proteinExistence type="predicted"/>
<dbReference type="AlphaFoldDB" id="A0A0A0HPQ0"/>
<evidence type="ECO:0000256" key="1">
    <source>
        <dbReference type="SAM" id="Phobius"/>
    </source>
</evidence>
<dbReference type="HOGENOM" id="CLU_1089399_0_0_5"/>
<gene>
    <name evidence="2" type="ORF">rosmuc_01742</name>
</gene>
<evidence type="ECO:0000313" key="2">
    <source>
        <dbReference type="EMBL" id="KGM88048.1"/>
    </source>
</evidence>
<dbReference type="Proteomes" id="UP000030021">
    <property type="component" value="Unassembled WGS sequence"/>
</dbReference>
<comment type="caution">
    <text evidence="2">The sequence shown here is derived from an EMBL/GenBank/DDBJ whole genome shotgun (WGS) entry which is preliminary data.</text>
</comment>